<evidence type="ECO:0000256" key="6">
    <source>
        <dbReference type="ARBA" id="ARBA00035243"/>
    </source>
</evidence>
<evidence type="ECO:0000256" key="8">
    <source>
        <dbReference type="RuleBase" id="RU003905"/>
    </source>
</evidence>
<dbReference type="GO" id="GO:0006412">
    <property type="term" value="P:translation"/>
    <property type="evidence" value="ECO:0007669"/>
    <property type="project" value="UniProtKB-UniRule"/>
</dbReference>
<dbReference type="PANTHER" id="PTHR11229">
    <property type="entry name" value="50S RIBOSOMAL PROTEIN L3"/>
    <property type="match status" value="1"/>
</dbReference>
<name>A0A2M7S9J2_9BACT</name>
<reference evidence="12" key="1">
    <citation type="submission" date="2017-09" db="EMBL/GenBank/DDBJ databases">
        <title>Depth-based differentiation of microbial function through sediment-hosted aquifers and enrichment of novel symbionts in the deep terrestrial subsurface.</title>
        <authorList>
            <person name="Probst A.J."/>
            <person name="Ladd B."/>
            <person name="Jarett J.K."/>
            <person name="Geller-Mcgrath D.E."/>
            <person name="Sieber C.M.K."/>
            <person name="Emerson J.B."/>
            <person name="Anantharaman K."/>
            <person name="Thomas B.C."/>
            <person name="Malmstrom R."/>
            <person name="Stieglmeier M."/>
            <person name="Klingl A."/>
            <person name="Woyke T."/>
            <person name="Ryan C.M."/>
            <person name="Banfield J.F."/>
        </authorList>
    </citation>
    <scope>NUCLEOTIDE SEQUENCE [LARGE SCALE GENOMIC DNA]</scope>
</reference>
<evidence type="ECO:0000256" key="7">
    <source>
        <dbReference type="HAMAP-Rule" id="MF_01325"/>
    </source>
</evidence>
<dbReference type="GO" id="GO:0003735">
    <property type="term" value="F:structural constituent of ribosome"/>
    <property type="evidence" value="ECO:0007669"/>
    <property type="project" value="UniProtKB-UniRule"/>
</dbReference>
<keyword evidence="3 7" id="KW-0694">RNA-binding</keyword>
<dbReference type="GO" id="GO:0019843">
    <property type="term" value="F:rRNA binding"/>
    <property type="evidence" value="ECO:0007669"/>
    <property type="project" value="UniProtKB-UniRule"/>
</dbReference>
<sequence>MLEGILGKKLGMSQVFDEKNNTVPVTLVQAGPCTVLAQKTKEKDGYESVQLGFESMPERLLNKPLGEYLKKVNAKPLRFIREIRGATEQVPGNTVTVEIFKEGDFVDITGTSKGKGFAGGMKRHGWKGGPASHGSMSHRRVGSIGNRATPGRVFKGKTLPGRMGNERVTTQSLKVIKVDKDRNLLVIRGAVTGFNGGYLIIRKAIKKKAGK</sequence>
<proteinExistence type="inferred from homology"/>
<protein>
    <recommendedName>
        <fullName evidence="6 7">Large ribosomal subunit protein uL3</fullName>
    </recommendedName>
</protein>
<evidence type="ECO:0000256" key="5">
    <source>
        <dbReference type="ARBA" id="ARBA00023274"/>
    </source>
</evidence>
<dbReference type="Proteomes" id="UP000229307">
    <property type="component" value="Unassembled WGS sequence"/>
</dbReference>
<evidence type="ECO:0000256" key="1">
    <source>
        <dbReference type="ARBA" id="ARBA00006540"/>
    </source>
</evidence>
<dbReference type="PANTHER" id="PTHR11229:SF16">
    <property type="entry name" value="LARGE RIBOSOMAL SUBUNIT PROTEIN UL3C"/>
    <property type="match status" value="1"/>
</dbReference>
<dbReference type="GO" id="GO:0022625">
    <property type="term" value="C:cytosolic large ribosomal subunit"/>
    <property type="evidence" value="ECO:0007669"/>
    <property type="project" value="TreeGrafter"/>
</dbReference>
<keyword evidence="2 7" id="KW-0699">rRNA-binding</keyword>
<dbReference type="InterPro" id="IPR019927">
    <property type="entry name" value="Ribosomal_uL3_bac/org-type"/>
</dbReference>
<dbReference type="InterPro" id="IPR000597">
    <property type="entry name" value="Ribosomal_uL3"/>
</dbReference>
<organism evidence="11 12">
    <name type="scientific">Candidatus Desantisbacteria bacterium CG_4_10_14_0_8_um_filter_48_22</name>
    <dbReference type="NCBI Taxonomy" id="1974543"/>
    <lineage>
        <taxon>Bacteria</taxon>
        <taxon>Candidatus Desantisiibacteriota</taxon>
    </lineage>
</organism>
<comment type="subunit">
    <text evidence="7 9">Part of the 50S ribosomal subunit. Forms a cluster with proteins L14 and L19.</text>
</comment>
<comment type="function">
    <text evidence="7 9">One of the primary rRNA binding proteins, it binds directly near the 3'-end of the 23S rRNA, where it nucleates assembly of the 50S subunit.</text>
</comment>
<dbReference type="HAMAP" id="MF_01325_B">
    <property type="entry name" value="Ribosomal_uL3_B"/>
    <property type="match status" value="1"/>
</dbReference>
<evidence type="ECO:0000256" key="2">
    <source>
        <dbReference type="ARBA" id="ARBA00022730"/>
    </source>
</evidence>
<dbReference type="SUPFAM" id="SSF50447">
    <property type="entry name" value="Translation proteins"/>
    <property type="match status" value="1"/>
</dbReference>
<evidence type="ECO:0000256" key="9">
    <source>
        <dbReference type="RuleBase" id="RU003906"/>
    </source>
</evidence>
<evidence type="ECO:0000256" key="3">
    <source>
        <dbReference type="ARBA" id="ARBA00022884"/>
    </source>
</evidence>
<dbReference type="FunFam" id="2.40.30.10:FF:000004">
    <property type="entry name" value="50S ribosomal protein L3"/>
    <property type="match status" value="1"/>
</dbReference>
<evidence type="ECO:0000256" key="4">
    <source>
        <dbReference type="ARBA" id="ARBA00022980"/>
    </source>
</evidence>
<dbReference type="PROSITE" id="PS00474">
    <property type="entry name" value="RIBOSOMAL_L3"/>
    <property type="match status" value="1"/>
</dbReference>
<dbReference type="Pfam" id="PF00297">
    <property type="entry name" value="Ribosomal_L3"/>
    <property type="match status" value="1"/>
</dbReference>
<evidence type="ECO:0000256" key="10">
    <source>
        <dbReference type="SAM" id="MobiDB-lite"/>
    </source>
</evidence>
<dbReference type="InterPro" id="IPR019926">
    <property type="entry name" value="Ribosomal_uL3_CS"/>
</dbReference>
<evidence type="ECO:0000313" key="11">
    <source>
        <dbReference type="EMBL" id="PIZ16182.1"/>
    </source>
</evidence>
<evidence type="ECO:0000313" key="12">
    <source>
        <dbReference type="Proteomes" id="UP000229307"/>
    </source>
</evidence>
<dbReference type="NCBIfam" id="TIGR03625">
    <property type="entry name" value="L3_bact"/>
    <property type="match status" value="1"/>
</dbReference>
<keyword evidence="5 7" id="KW-0687">Ribonucleoprotein</keyword>
<comment type="caution">
    <text evidence="11">The sequence shown here is derived from an EMBL/GenBank/DDBJ whole genome shotgun (WGS) entry which is preliminary data.</text>
</comment>
<dbReference type="Gene3D" id="2.40.30.10">
    <property type="entry name" value="Translation factors"/>
    <property type="match status" value="1"/>
</dbReference>
<feature type="region of interest" description="Disordered" evidence="10">
    <location>
        <begin position="116"/>
        <end position="152"/>
    </location>
</feature>
<dbReference type="Gene3D" id="3.30.160.810">
    <property type="match status" value="1"/>
</dbReference>
<dbReference type="EMBL" id="PFMR01000206">
    <property type="protein sequence ID" value="PIZ16182.1"/>
    <property type="molecule type" value="Genomic_DNA"/>
</dbReference>
<comment type="similarity">
    <text evidence="1 7 8">Belongs to the universal ribosomal protein uL3 family.</text>
</comment>
<accession>A0A2M7S9J2</accession>
<keyword evidence="4 7" id="KW-0689">Ribosomal protein</keyword>
<dbReference type="InterPro" id="IPR009000">
    <property type="entry name" value="Transl_B-barrel_sf"/>
</dbReference>
<gene>
    <name evidence="7" type="primary">rplC</name>
    <name evidence="11" type="ORF">COY52_07870</name>
</gene>
<dbReference type="AlphaFoldDB" id="A0A2M7S9J2"/>